<dbReference type="PANTHER" id="PTHR42711">
    <property type="entry name" value="ABC TRANSPORTER ATP-BINDING PROTEIN"/>
    <property type="match status" value="1"/>
</dbReference>
<evidence type="ECO:0000256" key="4">
    <source>
        <dbReference type="ARBA" id="ARBA00022840"/>
    </source>
</evidence>
<keyword evidence="3" id="KW-0547">Nucleotide-binding</keyword>
<evidence type="ECO:0000256" key="2">
    <source>
        <dbReference type="ARBA" id="ARBA00022448"/>
    </source>
</evidence>
<accession>A0A9D2FS46</accession>
<evidence type="ECO:0000313" key="7">
    <source>
        <dbReference type="Proteomes" id="UP000824056"/>
    </source>
</evidence>
<dbReference type="AlphaFoldDB" id="A0A9D2FS46"/>
<name>A0A9D2FS46_9FIRM</name>
<dbReference type="PROSITE" id="PS00211">
    <property type="entry name" value="ABC_TRANSPORTER_1"/>
    <property type="match status" value="1"/>
</dbReference>
<evidence type="ECO:0000256" key="1">
    <source>
        <dbReference type="ARBA" id="ARBA00005417"/>
    </source>
</evidence>
<dbReference type="Gene3D" id="3.40.50.300">
    <property type="entry name" value="P-loop containing nucleotide triphosphate hydrolases"/>
    <property type="match status" value="1"/>
</dbReference>
<evidence type="ECO:0000313" key="6">
    <source>
        <dbReference type="EMBL" id="HIZ66463.1"/>
    </source>
</evidence>
<keyword evidence="4 6" id="KW-0067">ATP-binding</keyword>
<organism evidence="6 7">
    <name type="scientific">Candidatus Blautia pullicola</name>
    <dbReference type="NCBI Taxonomy" id="2838498"/>
    <lineage>
        <taxon>Bacteria</taxon>
        <taxon>Bacillati</taxon>
        <taxon>Bacillota</taxon>
        <taxon>Clostridia</taxon>
        <taxon>Lachnospirales</taxon>
        <taxon>Lachnospiraceae</taxon>
        <taxon>Blautia</taxon>
    </lineage>
</organism>
<feature type="domain" description="ABC transporter" evidence="5">
    <location>
        <begin position="8"/>
        <end position="236"/>
    </location>
</feature>
<gene>
    <name evidence="6" type="ORF">H9809_11310</name>
</gene>
<dbReference type="GO" id="GO:0016887">
    <property type="term" value="F:ATP hydrolysis activity"/>
    <property type="evidence" value="ECO:0007669"/>
    <property type="project" value="InterPro"/>
</dbReference>
<dbReference type="EMBL" id="DXBG01000265">
    <property type="protein sequence ID" value="HIZ66463.1"/>
    <property type="molecule type" value="Genomic_DNA"/>
</dbReference>
<evidence type="ECO:0000259" key="5">
    <source>
        <dbReference type="PROSITE" id="PS50893"/>
    </source>
</evidence>
<dbReference type="PANTHER" id="PTHR42711:SF5">
    <property type="entry name" value="ABC TRANSPORTER ATP-BINDING PROTEIN NATA"/>
    <property type="match status" value="1"/>
</dbReference>
<sequence>MTREGLSIFVKGLEKSYGDKKVLRGVNLSVPQGTIYALLGSNGAGKTTTIRILTTQIKADRGIVKVQGYDTHQEPEQVHQAISLTGQFTAVDEALTGRENLVIVGKLRHVSKPKEMAGKLLKDFTLSSWADRPVGTYSGGMKRKLDIAMSLVGNPSVIFLDEPTTGLDPQSRRSMWESIQQLKAAGVTIFLTTQYLEEAEYLADRIGILDKGRIIAEGSVEELKARLPHGEVEFEFFCEEDFRRAGLLLQGEKLFGKSKEQEEYADGLKEYKIRFFTDGKADTMARLIHRLYENQIPVKDFYKQEPDLEEVFLAMIEDKEEEIYESR</sequence>
<proteinExistence type="inferred from homology"/>
<dbReference type="GO" id="GO:0005524">
    <property type="term" value="F:ATP binding"/>
    <property type="evidence" value="ECO:0007669"/>
    <property type="project" value="UniProtKB-KW"/>
</dbReference>
<reference evidence="6" key="2">
    <citation type="submission" date="2021-04" db="EMBL/GenBank/DDBJ databases">
        <authorList>
            <person name="Gilroy R."/>
        </authorList>
    </citation>
    <scope>NUCLEOTIDE SEQUENCE</scope>
    <source>
        <strain evidence="6">1068</strain>
    </source>
</reference>
<dbReference type="SUPFAM" id="SSF52540">
    <property type="entry name" value="P-loop containing nucleoside triphosphate hydrolases"/>
    <property type="match status" value="1"/>
</dbReference>
<comment type="caution">
    <text evidence="6">The sequence shown here is derived from an EMBL/GenBank/DDBJ whole genome shotgun (WGS) entry which is preliminary data.</text>
</comment>
<dbReference type="InterPro" id="IPR017871">
    <property type="entry name" value="ABC_transporter-like_CS"/>
</dbReference>
<dbReference type="Proteomes" id="UP000824056">
    <property type="component" value="Unassembled WGS sequence"/>
</dbReference>
<dbReference type="SMART" id="SM00382">
    <property type="entry name" value="AAA"/>
    <property type="match status" value="1"/>
</dbReference>
<dbReference type="InterPro" id="IPR050763">
    <property type="entry name" value="ABC_transporter_ATP-binding"/>
</dbReference>
<dbReference type="InterPro" id="IPR003439">
    <property type="entry name" value="ABC_transporter-like_ATP-bd"/>
</dbReference>
<dbReference type="PROSITE" id="PS50893">
    <property type="entry name" value="ABC_TRANSPORTER_2"/>
    <property type="match status" value="1"/>
</dbReference>
<dbReference type="InterPro" id="IPR003593">
    <property type="entry name" value="AAA+_ATPase"/>
</dbReference>
<evidence type="ECO:0000256" key="3">
    <source>
        <dbReference type="ARBA" id="ARBA00022741"/>
    </source>
</evidence>
<dbReference type="Pfam" id="PF00005">
    <property type="entry name" value="ABC_tran"/>
    <property type="match status" value="1"/>
</dbReference>
<dbReference type="InterPro" id="IPR027417">
    <property type="entry name" value="P-loop_NTPase"/>
</dbReference>
<protein>
    <submittedName>
        <fullName evidence="6">ATP-binding cassette domain-containing protein</fullName>
    </submittedName>
</protein>
<keyword evidence="2" id="KW-0813">Transport</keyword>
<comment type="similarity">
    <text evidence="1">Belongs to the ABC transporter superfamily.</text>
</comment>
<reference evidence="6" key="1">
    <citation type="journal article" date="2021" name="PeerJ">
        <title>Extensive microbial diversity within the chicken gut microbiome revealed by metagenomics and culture.</title>
        <authorList>
            <person name="Gilroy R."/>
            <person name="Ravi A."/>
            <person name="Getino M."/>
            <person name="Pursley I."/>
            <person name="Horton D.L."/>
            <person name="Alikhan N.F."/>
            <person name="Baker D."/>
            <person name="Gharbi K."/>
            <person name="Hall N."/>
            <person name="Watson M."/>
            <person name="Adriaenssens E.M."/>
            <person name="Foster-Nyarko E."/>
            <person name="Jarju S."/>
            <person name="Secka A."/>
            <person name="Antonio M."/>
            <person name="Oren A."/>
            <person name="Chaudhuri R.R."/>
            <person name="La Ragione R."/>
            <person name="Hildebrand F."/>
            <person name="Pallen M.J."/>
        </authorList>
    </citation>
    <scope>NUCLEOTIDE SEQUENCE</scope>
    <source>
        <strain evidence="6">1068</strain>
    </source>
</reference>